<keyword evidence="7" id="KW-1185">Reference proteome</keyword>
<feature type="binding site" evidence="3">
    <location>
        <position position="130"/>
    </location>
    <ligand>
        <name>substrate</name>
    </ligand>
</feature>
<dbReference type="PANTHER" id="PTHR10907">
    <property type="entry name" value="REGUCALCIN"/>
    <property type="match status" value="1"/>
</dbReference>
<accession>A0A1J9QWV3</accession>
<keyword evidence="3" id="KW-0862">Zinc</keyword>
<reference evidence="6 7" key="1">
    <citation type="submission" date="2015-07" db="EMBL/GenBank/DDBJ databases">
        <title>Emmonsia species relationships and genome sequence.</title>
        <authorList>
            <consortium name="The Broad Institute Genomics Platform"/>
            <person name="Cuomo C.A."/>
            <person name="Munoz J.F."/>
            <person name="Imamovic A."/>
            <person name="Priest M.E."/>
            <person name="Young S."/>
            <person name="Clay O.K."/>
            <person name="McEwen J.G."/>
        </authorList>
    </citation>
    <scope>NUCLEOTIDE SEQUENCE [LARGE SCALE GENOMIC DNA]</scope>
    <source>
        <strain evidence="6 7">UAMH 9510</strain>
    </source>
</reference>
<gene>
    <name evidence="6" type="ORF">AJ78_00289</name>
</gene>
<dbReference type="InterPro" id="IPR013658">
    <property type="entry name" value="SGL"/>
</dbReference>
<dbReference type="InterPro" id="IPR005511">
    <property type="entry name" value="SMP-30"/>
</dbReference>
<dbReference type="Proteomes" id="UP000182235">
    <property type="component" value="Unassembled WGS sequence"/>
</dbReference>
<dbReference type="Pfam" id="PF08450">
    <property type="entry name" value="SGL"/>
    <property type="match status" value="1"/>
</dbReference>
<feature type="binding site" evidence="3">
    <location>
        <position position="132"/>
    </location>
    <ligand>
        <name>substrate</name>
    </ligand>
</feature>
<dbReference type="EMBL" id="LGRN01000004">
    <property type="protein sequence ID" value="OJD19789.1"/>
    <property type="molecule type" value="Genomic_DNA"/>
</dbReference>
<dbReference type="PANTHER" id="PTHR10907:SF47">
    <property type="entry name" value="REGUCALCIN"/>
    <property type="match status" value="1"/>
</dbReference>
<dbReference type="GO" id="GO:0005509">
    <property type="term" value="F:calcium ion binding"/>
    <property type="evidence" value="ECO:0007669"/>
    <property type="project" value="TreeGrafter"/>
</dbReference>
<comment type="similarity">
    <text evidence="1">Belongs to the SMP-30/CGR1 family.</text>
</comment>
<evidence type="ECO:0000313" key="7">
    <source>
        <dbReference type="Proteomes" id="UP000182235"/>
    </source>
</evidence>
<evidence type="ECO:0000256" key="3">
    <source>
        <dbReference type="PIRSR" id="PIRSR605511-2"/>
    </source>
</evidence>
<feature type="binding site" evidence="3">
    <location>
        <position position="190"/>
    </location>
    <ligand>
        <name>a divalent metal cation</name>
        <dbReference type="ChEBI" id="CHEBI:60240"/>
    </ligand>
</feature>
<comment type="cofactor">
    <cofactor evidence="3">
        <name>Zn(2+)</name>
        <dbReference type="ChEBI" id="CHEBI:29105"/>
    </cofactor>
    <text evidence="3">Binds 1 divalent metal cation per subunit.</text>
</comment>
<sequence>MAAAEPPHTGTGPAEPPIDGGSPFYKCHPPMLLGEAPIYRASDSTLHWVDCFTDPAELHILHVDPDTGAAQGKSRVLKLQDSVSVAFFRRGKPGSYIAAYYQGICFIDEETGKFEIVKEIIPTDQRDEFRFNDGGIDAMGRFWLAEIDKKAMACGSNKLPASYGEPKGKVWRYDPDGSLHLMEKGFICGNGLAWSPDNKIMYINDSVAMLVYAYNFDLESGSISSRRILVDRRTAYGEPDGMVVDTQGNLWMAVYDSGRIMVFSPDGKHLKDIKLTARNVTCTTWGGRNWDLIFATTANNPDPQSREVDDGGHLFLYKPQDGSKGQAKIEFAG</sequence>
<dbReference type="STRING" id="1447872.A0A1J9QWV3"/>
<dbReference type="Gene3D" id="2.120.10.30">
    <property type="entry name" value="TolB, C-terminal domain"/>
    <property type="match status" value="1"/>
</dbReference>
<proteinExistence type="inferred from homology"/>
<evidence type="ECO:0000256" key="2">
    <source>
        <dbReference type="PIRSR" id="PIRSR605511-1"/>
    </source>
</evidence>
<evidence type="ECO:0000313" key="6">
    <source>
        <dbReference type="EMBL" id="OJD19789.1"/>
    </source>
</evidence>
<dbReference type="VEuPathDB" id="FungiDB:AJ78_00289"/>
<feature type="binding site" evidence="3">
    <location>
        <position position="240"/>
    </location>
    <ligand>
        <name>a divalent metal cation</name>
        <dbReference type="ChEBI" id="CHEBI:60240"/>
    </ligand>
</feature>
<feature type="region of interest" description="Disordered" evidence="4">
    <location>
        <begin position="1"/>
        <end position="20"/>
    </location>
</feature>
<feature type="binding site" evidence="3">
    <location>
        <position position="35"/>
    </location>
    <ligand>
        <name>a divalent metal cation</name>
        <dbReference type="ChEBI" id="CHEBI:60240"/>
    </ligand>
</feature>
<organism evidence="6 7">
    <name type="scientific">Emergomyces pasteurianus Ep9510</name>
    <dbReference type="NCBI Taxonomy" id="1447872"/>
    <lineage>
        <taxon>Eukaryota</taxon>
        <taxon>Fungi</taxon>
        <taxon>Dikarya</taxon>
        <taxon>Ascomycota</taxon>
        <taxon>Pezizomycotina</taxon>
        <taxon>Eurotiomycetes</taxon>
        <taxon>Eurotiomycetidae</taxon>
        <taxon>Onygenales</taxon>
        <taxon>Ajellomycetaceae</taxon>
        <taxon>Emergomyces</taxon>
    </lineage>
</organism>
<dbReference type="AlphaFoldDB" id="A0A1J9QWV3"/>
<feature type="domain" description="SMP-30/Gluconolactonase/LRE-like region" evidence="5">
    <location>
        <begin position="33"/>
        <end position="299"/>
    </location>
</feature>
<dbReference type="SUPFAM" id="SSF63829">
    <property type="entry name" value="Calcium-dependent phosphotriesterase"/>
    <property type="match status" value="1"/>
</dbReference>
<evidence type="ECO:0000256" key="4">
    <source>
        <dbReference type="SAM" id="MobiDB-lite"/>
    </source>
</evidence>
<evidence type="ECO:0000256" key="1">
    <source>
        <dbReference type="ARBA" id="ARBA00008853"/>
    </source>
</evidence>
<protein>
    <recommendedName>
        <fullName evidence="5">SMP-30/Gluconolactonase/LRE-like region domain-containing protein</fullName>
    </recommendedName>
</protein>
<dbReference type="PRINTS" id="PR01790">
    <property type="entry name" value="SMP30FAMILY"/>
</dbReference>
<evidence type="ECO:0000259" key="5">
    <source>
        <dbReference type="Pfam" id="PF08450"/>
    </source>
</evidence>
<comment type="caution">
    <text evidence="6">The sequence shown here is derived from an EMBL/GenBank/DDBJ whole genome shotgun (WGS) entry which is preliminary data.</text>
</comment>
<dbReference type="InterPro" id="IPR011042">
    <property type="entry name" value="6-blade_b-propeller_TolB-like"/>
</dbReference>
<feature type="active site" description="Proton donor/acceptor" evidence="2">
    <location>
        <position position="240"/>
    </location>
</feature>
<dbReference type="OrthoDB" id="423498at2759"/>
<keyword evidence="3" id="KW-0479">Metal-binding</keyword>
<dbReference type="GO" id="GO:0004341">
    <property type="term" value="F:gluconolactonase activity"/>
    <property type="evidence" value="ECO:0007669"/>
    <property type="project" value="TreeGrafter"/>
</dbReference>
<name>A0A1J9QWV3_9EURO</name>